<feature type="transmembrane region" description="Helical" evidence="1">
    <location>
        <begin position="45"/>
        <end position="65"/>
    </location>
</feature>
<evidence type="ECO:0000313" key="2">
    <source>
        <dbReference type="EMBL" id="PVY36653.1"/>
    </source>
</evidence>
<evidence type="ECO:0000313" key="3">
    <source>
        <dbReference type="Proteomes" id="UP000245466"/>
    </source>
</evidence>
<keyword evidence="1" id="KW-0812">Transmembrane</keyword>
<dbReference type="EMBL" id="QEKI01000024">
    <property type="protein sequence ID" value="PVY36653.1"/>
    <property type="molecule type" value="Genomic_DNA"/>
</dbReference>
<proteinExistence type="predicted"/>
<evidence type="ECO:0008006" key="4">
    <source>
        <dbReference type="Google" id="ProtNLM"/>
    </source>
</evidence>
<gene>
    <name evidence="2" type="ORF">C8E01_1249</name>
</gene>
<keyword evidence="1" id="KW-0472">Membrane</keyword>
<dbReference type="OrthoDB" id="329514at2"/>
<sequence>MYTGIQHLHSFMTYLVLLGLIVSIVFAFMGMSGNKPFTDKDRKRGLLGLIPAHLQWVIGVILYFVSPLGISNATEGFMKDSTSRLYILEHPLTMIIAVVLITVGYARSKRLQDDKKRFSSIAIFYTIALILILVRIPWNAWPTN</sequence>
<reference evidence="2 3" key="1">
    <citation type="submission" date="2018-04" db="EMBL/GenBank/DDBJ databases">
        <title>Genomic Encyclopedia of Type Strains, Phase IV (KMG-IV): sequencing the most valuable type-strain genomes for metagenomic binning, comparative biology and taxonomic classification.</title>
        <authorList>
            <person name="Goeker M."/>
        </authorList>
    </citation>
    <scope>NUCLEOTIDE SEQUENCE [LARGE SCALE GENOMIC DNA]</scope>
    <source>
        <strain evidence="2 3">DSM 100231</strain>
    </source>
</reference>
<comment type="caution">
    <text evidence="2">The sequence shown here is derived from an EMBL/GenBank/DDBJ whole genome shotgun (WGS) entry which is preliminary data.</text>
</comment>
<feature type="transmembrane region" description="Helical" evidence="1">
    <location>
        <begin position="12"/>
        <end position="33"/>
    </location>
</feature>
<keyword evidence="1" id="KW-1133">Transmembrane helix</keyword>
<feature type="transmembrane region" description="Helical" evidence="1">
    <location>
        <begin position="85"/>
        <end position="106"/>
    </location>
</feature>
<protein>
    <recommendedName>
        <fullName evidence="4">Cytochrome B</fullName>
    </recommendedName>
</protein>
<dbReference type="Proteomes" id="UP000245466">
    <property type="component" value="Unassembled WGS sequence"/>
</dbReference>
<keyword evidence="3" id="KW-1185">Reference proteome</keyword>
<evidence type="ECO:0000256" key="1">
    <source>
        <dbReference type="SAM" id="Phobius"/>
    </source>
</evidence>
<name>A0A2U1AJR4_9BACT</name>
<organism evidence="2 3">
    <name type="scientific">Pontibacter virosus</name>
    <dbReference type="NCBI Taxonomy" id="1765052"/>
    <lineage>
        <taxon>Bacteria</taxon>
        <taxon>Pseudomonadati</taxon>
        <taxon>Bacteroidota</taxon>
        <taxon>Cytophagia</taxon>
        <taxon>Cytophagales</taxon>
        <taxon>Hymenobacteraceae</taxon>
        <taxon>Pontibacter</taxon>
    </lineage>
</organism>
<feature type="transmembrane region" description="Helical" evidence="1">
    <location>
        <begin position="118"/>
        <end position="138"/>
    </location>
</feature>
<dbReference type="AlphaFoldDB" id="A0A2U1AJR4"/>
<accession>A0A2U1AJR4</accession>